<name>A0AAD9YG62_COLKA</name>
<organism evidence="2 3">
    <name type="scientific">Colletotrichum kahawae</name>
    <name type="common">Coffee berry disease fungus</name>
    <dbReference type="NCBI Taxonomy" id="34407"/>
    <lineage>
        <taxon>Eukaryota</taxon>
        <taxon>Fungi</taxon>
        <taxon>Dikarya</taxon>
        <taxon>Ascomycota</taxon>
        <taxon>Pezizomycotina</taxon>
        <taxon>Sordariomycetes</taxon>
        <taxon>Hypocreomycetidae</taxon>
        <taxon>Glomerellales</taxon>
        <taxon>Glomerellaceae</taxon>
        <taxon>Colletotrichum</taxon>
        <taxon>Colletotrichum gloeosporioides species complex</taxon>
    </lineage>
</organism>
<accession>A0AAD9YG62</accession>
<evidence type="ECO:0000313" key="3">
    <source>
        <dbReference type="Proteomes" id="UP001281614"/>
    </source>
</evidence>
<reference evidence="2" key="1">
    <citation type="submission" date="2023-02" db="EMBL/GenBank/DDBJ databases">
        <title>Colletotrichum kahawae CIFC_Que2 genome sequencing and assembly.</title>
        <authorList>
            <person name="Baroncelli R."/>
        </authorList>
    </citation>
    <scope>NUCLEOTIDE SEQUENCE</scope>
    <source>
        <strain evidence="2">CIFC_Que2</strain>
    </source>
</reference>
<proteinExistence type="predicted"/>
<protein>
    <submittedName>
        <fullName evidence="2">Uncharacterized protein</fullName>
    </submittedName>
</protein>
<dbReference type="EMBL" id="VYYT01000128">
    <property type="protein sequence ID" value="KAK2765778.1"/>
    <property type="molecule type" value="Genomic_DNA"/>
</dbReference>
<gene>
    <name evidence="2" type="ORF">CKAH01_15582</name>
</gene>
<sequence length="291" mass="32651">MRRRAYRVAWTNDKEGRRDWRKASRWIEDLRSRRDLIPCITDPLGFTFHRHQLKMESICSPTPAIRPAHEPDSRASVSTPSAFGRPSVHHWIHPAQIVASHLGRRTCSSVCDYVKVHQQTALKPPFQKILPIHKDGAPQPVNNQQSGKLRKPYERRAAHYGARQGHPHDLIPCVKRDHNGRLDLEGRAAESGHPRELTQDVRRAVSSPTAAGQLNPFPAWLRSALPEPDHRPRPAVAHDQPTHPLPSHRPPASYHSLPAQRGGRPAQCDNGIADPLVLSFSFASANHLPAV</sequence>
<dbReference type="Proteomes" id="UP001281614">
    <property type="component" value="Unassembled WGS sequence"/>
</dbReference>
<keyword evidence="3" id="KW-1185">Reference proteome</keyword>
<evidence type="ECO:0000256" key="1">
    <source>
        <dbReference type="SAM" id="MobiDB-lite"/>
    </source>
</evidence>
<dbReference type="AlphaFoldDB" id="A0AAD9YG62"/>
<feature type="region of interest" description="Disordered" evidence="1">
    <location>
        <begin position="221"/>
        <end position="268"/>
    </location>
</feature>
<comment type="caution">
    <text evidence="2">The sequence shown here is derived from an EMBL/GenBank/DDBJ whole genome shotgun (WGS) entry which is preliminary data.</text>
</comment>
<evidence type="ECO:0000313" key="2">
    <source>
        <dbReference type="EMBL" id="KAK2765778.1"/>
    </source>
</evidence>